<evidence type="ECO:0000313" key="2">
    <source>
        <dbReference type="EMBL" id="VFK57157.1"/>
    </source>
</evidence>
<accession>A0A450ZTR9</accession>
<dbReference type="AlphaFoldDB" id="A0A450ZTR9"/>
<name>A0A450ZTR9_9GAMM</name>
<feature type="signal peptide" evidence="1">
    <location>
        <begin position="1"/>
        <end position="29"/>
    </location>
</feature>
<evidence type="ECO:0008006" key="3">
    <source>
        <dbReference type="Google" id="ProtNLM"/>
    </source>
</evidence>
<evidence type="ECO:0000256" key="1">
    <source>
        <dbReference type="SAM" id="SignalP"/>
    </source>
</evidence>
<feature type="chain" id="PRO_5019183477" description="Secreted protein" evidence="1">
    <location>
        <begin position="30"/>
        <end position="90"/>
    </location>
</feature>
<proteinExistence type="predicted"/>
<protein>
    <recommendedName>
        <fullName evidence="3">Secreted protein</fullName>
    </recommendedName>
</protein>
<organism evidence="2">
    <name type="scientific">Candidatus Kentrum sp. TC</name>
    <dbReference type="NCBI Taxonomy" id="2126339"/>
    <lineage>
        <taxon>Bacteria</taxon>
        <taxon>Pseudomonadati</taxon>
        <taxon>Pseudomonadota</taxon>
        <taxon>Gammaproteobacteria</taxon>
        <taxon>Candidatus Kentrum</taxon>
    </lineage>
</organism>
<sequence>MRRMIEGKRRRILAALFAIGFSVSGSAAADGNDPRQQAPVEPDLFGIEPEPEPKTTMQILLEEQELWEESRKTVDEIMRWIREREKKEKE</sequence>
<dbReference type="EMBL" id="CAADFW010000015">
    <property type="protein sequence ID" value="VFK57157.1"/>
    <property type="molecule type" value="Genomic_DNA"/>
</dbReference>
<gene>
    <name evidence="2" type="ORF">BECKTC1821F_GA0114240_10159</name>
</gene>
<reference evidence="2" key="1">
    <citation type="submission" date="2019-02" db="EMBL/GenBank/DDBJ databases">
        <authorList>
            <person name="Gruber-Vodicka R. H."/>
            <person name="Seah K. B. B."/>
        </authorList>
    </citation>
    <scope>NUCLEOTIDE SEQUENCE</scope>
    <source>
        <strain evidence="2">BECK_BZ126</strain>
    </source>
</reference>
<keyword evidence="1" id="KW-0732">Signal</keyword>